<keyword evidence="3" id="KW-1185">Reference proteome</keyword>
<feature type="compositionally biased region" description="Basic residues" evidence="1">
    <location>
        <begin position="54"/>
        <end position="65"/>
    </location>
</feature>
<evidence type="ECO:0000313" key="2">
    <source>
        <dbReference type="EnsemblPlants" id="KQL02264"/>
    </source>
</evidence>
<dbReference type="InParanoid" id="K3YKN8"/>
<name>K3YKN8_SETIT</name>
<dbReference type="Proteomes" id="UP000004995">
    <property type="component" value="Unassembled WGS sequence"/>
</dbReference>
<sequence>MIPYHQRLLSSESKRQTTDVINGIWGCFQDPNDAIQRRPSRGGSYKGGRTIERRSRRTKRGSWSH</sequence>
<protein>
    <submittedName>
        <fullName evidence="2">Uncharacterized protein</fullName>
    </submittedName>
</protein>
<reference evidence="3" key="1">
    <citation type="journal article" date="2012" name="Nat. Biotechnol.">
        <title>Reference genome sequence of the model plant Setaria.</title>
        <authorList>
            <person name="Bennetzen J.L."/>
            <person name="Schmutz J."/>
            <person name="Wang H."/>
            <person name="Percifield R."/>
            <person name="Hawkins J."/>
            <person name="Pontaroli A.C."/>
            <person name="Estep M."/>
            <person name="Feng L."/>
            <person name="Vaughn J.N."/>
            <person name="Grimwood J."/>
            <person name="Jenkins J."/>
            <person name="Barry K."/>
            <person name="Lindquist E."/>
            <person name="Hellsten U."/>
            <person name="Deshpande S."/>
            <person name="Wang X."/>
            <person name="Wu X."/>
            <person name="Mitros T."/>
            <person name="Triplett J."/>
            <person name="Yang X."/>
            <person name="Ye C.Y."/>
            <person name="Mauro-Herrera M."/>
            <person name="Wang L."/>
            <person name="Li P."/>
            <person name="Sharma M."/>
            <person name="Sharma R."/>
            <person name="Ronald P.C."/>
            <person name="Panaud O."/>
            <person name="Kellogg E.A."/>
            <person name="Brutnell T.P."/>
            <person name="Doust A.N."/>
            <person name="Tuskan G.A."/>
            <person name="Rokhsar D."/>
            <person name="Devos K.M."/>
        </authorList>
    </citation>
    <scope>NUCLEOTIDE SEQUENCE [LARGE SCALE GENOMIC DNA]</scope>
    <source>
        <strain evidence="3">cv. Yugu1</strain>
    </source>
</reference>
<dbReference type="HOGENOM" id="CLU_2853976_0_0_1"/>
<dbReference type="EnsemblPlants" id="KQL02264">
    <property type="protein sequence ID" value="KQL02264"/>
    <property type="gene ID" value="SETIT_014807mg"/>
</dbReference>
<organism evidence="2 3">
    <name type="scientific">Setaria italica</name>
    <name type="common">Foxtail millet</name>
    <name type="synonym">Panicum italicum</name>
    <dbReference type="NCBI Taxonomy" id="4555"/>
    <lineage>
        <taxon>Eukaryota</taxon>
        <taxon>Viridiplantae</taxon>
        <taxon>Streptophyta</taxon>
        <taxon>Embryophyta</taxon>
        <taxon>Tracheophyta</taxon>
        <taxon>Spermatophyta</taxon>
        <taxon>Magnoliopsida</taxon>
        <taxon>Liliopsida</taxon>
        <taxon>Poales</taxon>
        <taxon>Poaceae</taxon>
        <taxon>PACMAD clade</taxon>
        <taxon>Panicoideae</taxon>
        <taxon>Panicodae</taxon>
        <taxon>Paniceae</taxon>
        <taxon>Cenchrinae</taxon>
        <taxon>Setaria</taxon>
    </lineage>
</organism>
<proteinExistence type="predicted"/>
<feature type="region of interest" description="Disordered" evidence="1">
    <location>
        <begin position="31"/>
        <end position="65"/>
    </location>
</feature>
<accession>K3YKN8</accession>
<dbReference type="EMBL" id="AGNK02003946">
    <property type="status" value="NOT_ANNOTATED_CDS"/>
    <property type="molecule type" value="Genomic_DNA"/>
</dbReference>
<dbReference type="Gramene" id="KQL02264">
    <property type="protein sequence ID" value="KQL02264"/>
    <property type="gene ID" value="SETIT_014807mg"/>
</dbReference>
<evidence type="ECO:0000313" key="3">
    <source>
        <dbReference type="Proteomes" id="UP000004995"/>
    </source>
</evidence>
<reference evidence="2" key="2">
    <citation type="submission" date="2018-08" db="UniProtKB">
        <authorList>
            <consortium name="EnsemblPlants"/>
        </authorList>
    </citation>
    <scope>IDENTIFICATION</scope>
    <source>
        <strain evidence="2">Yugu1</strain>
    </source>
</reference>
<evidence type="ECO:0000256" key="1">
    <source>
        <dbReference type="SAM" id="MobiDB-lite"/>
    </source>
</evidence>
<dbReference type="AlphaFoldDB" id="K3YKN8"/>